<gene>
    <name evidence="1" type="ORF">C5L30_002233</name>
</gene>
<protein>
    <submittedName>
        <fullName evidence="1">Uncharacterized protein</fullName>
    </submittedName>
</protein>
<dbReference type="AlphaFoldDB" id="A0A4V3A3F4"/>
<organism evidence="1 2">
    <name type="scientific">Companilactobacillus farciminis</name>
    <dbReference type="NCBI Taxonomy" id="1612"/>
    <lineage>
        <taxon>Bacteria</taxon>
        <taxon>Bacillati</taxon>
        <taxon>Bacillota</taxon>
        <taxon>Bacilli</taxon>
        <taxon>Lactobacillales</taxon>
        <taxon>Lactobacillaceae</taxon>
        <taxon>Companilactobacillus</taxon>
    </lineage>
</organism>
<sequence length="95" mass="11203">MFTYIQITQRNSETFKGYVDYEFGKDKLSMTLVRGMKTLRHIVIPFSEITDLTIDKFYGEDRVNFIYNAQKFSFINTGYGESKYLQHHILKATKA</sequence>
<dbReference type="Proteomes" id="UP000295257">
    <property type="component" value="Unassembled WGS sequence"/>
</dbReference>
<comment type="caution">
    <text evidence="1">The sequence shown here is derived from an EMBL/GenBank/DDBJ whole genome shotgun (WGS) entry which is preliminary data.</text>
</comment>
<dbReference type="OrthoDB" id="2307153at2"/>
<accession>A0A4V3A3F4</accession>
<dbReference type="RefSeq" id="WP_010018650.1">
    <property type="nucleotide sequence ID" value="NZ_PUFN01000006.1"/>
</dbReference>
<keyword evidence="2" id="KW-1185">Reference proteome</keyword>
<proteinExistence type="predicted"/>
<evidence type="ECO:0000313" key="2">
    <source>
        <dbReference type="Proteomes" id="UP000295257"/>
    </source>
</evidence>
<reference evidence="1 2" key="1">
    <citation type="journal article" date="2019" name="Appl. Microbiol. Biotechnol.">
        <title>Uncovering carbohydrate metabolism through a genotype-phenotype association study of 56 lactic acid bacteria genomes.</title>
        <authorList>
            <person name="Buron-Moles G."/>
            <person name="Chailyan A."/>
            <person name="Dolejs I."/>
            <person name="Forster J."/>
            <person name="Miks M.H."/>
        </authorList>
    </citation>
    <scope>NUCLEOTIDE SEQUENCE [LARGE SCALE GENOMIC DNA]</scope>
    <source>
        <strain evidence="1 2">ATCC 29644</strain>
    </source>
</reference>
<evidence type="ECO:0000313" key="1">
    <source>
        <dbReference type="EMBL" id="TDG74288.1"/>
    </source>
</evidence>
<name>A0A4V3A3F4_9LACO</name>
<dbReference type="EMBL" id="PUFN01000006">
    <property type="protein sequence ID" value="TDG74288.1"/>
    <property type="molecule type" value="Genomic_DNA"/>
</dbReference>